<proteinExistence type="predicted"/>
<dbReference type="AlphaFoldDB" id="A0A7R8X5F6"/>
<dbReference type="EMBL" id="LR899635">
    <property type="protein sequence ID" value="CAD7241288.1"/>
    <property type="molecule type" value="Genomic_DNA"/>
</dbReference>
<evidence type="ECO:0000313" key="5">
    <source>
        <dbReference type="EMBL" id="CAD7241288.1"/>
    </source>
</evidence>
<evidence type="ECO:0000256" key="2">
    <source>
        <dbReference type="ARBA" id="ARBA00022692"/>
    </source>
</evidence>
<keyword evidence="6" id="KW-1185">Reference proteome</keyword>
<keyword evidence="2" id="KW-0812">Transmembrane</keyword>
<dbReference type="EMBL" id="CAJPEV010000118">
    <property type="protein sequence ID" value="CAG0880871.1"/>
    <property type="molecule type" value="Genomic_DNA"/>
</dbReference>
<dbReference type="Pfam" id="PF10242">
    <property type="entry name" value="L_HMGIC_fpl"/>
    <property type="match status" value="1"/>
</dbReference>
<dbReference type="PANTHER" id="PTHR12489:SF16">
    <property type="entry name" value="LHFPL TETRASPAN SUBFAMILY MEMBER 6 PROTEIN-RELATED"/>
    <property type="match status" value="1"/>
</dbReference>
<sequence>MIGELEDGVPTYFGSFRRCNYPRLTSPGETQVVFECGRYASFNAIPSLWWRITTVSVGVGAGLSLLIGVTATSACCLSNVVHKTSARVMGSIQALAVLALTLFCKFPEPVVGSLWLTKCSTKKVVEEESGSLWVLGSHVVPLNELQRSGFSAQSENVSGRQLVILVIGYASQQYYDETGEINTVSRVQRPIMPYEAKQKYKRRTNKLGDVSALSILSLSIPEEFLIIDLPGEEEN</sequence>
<organism evidence="5">
    <name type="scientific">Darwinula stevensoni</name>
    <dbReference type="NCBI Taxonomy" id="69355"/>
    <lineage>
        <taxon>Eukaryota</taxon>
        <taxon>Metazoa</taxon>
        <taxon>Ecdysozoa</taxon>
        <taxon>Arthropoda</taxon>
        <taxon>Crustacea</taxon>
        <taxon>Oligostraca</taxon>
        <taxon>Ostracoda</taxon>
        <taxon>Podocopa</taxon>
        <taxon>Podocopida</taxon>
        <taxon>Darwinulocopina</taxon>
        <taxon>Darwinuloidea</taxon>
        <taxon>Darwinulidae</taxon>
        <taxon>Darwinula</taxon>
    </lineage>
</organism>
<evidence type="ECO:0000256" key="4">
    <source>
        <dbReference type="ARBA" id="ARBA00023136"/>
    </source>
</evidence>
<evidence type="ECO:0000256" key="3">
    <source>
        <dbReference type="ARBA" id="ARBA00022989"/>
    </source>
</evidence>
<dbReference type="Proteomes" id="UP000677054">
    <property type="component" value="Unassembled WGS sequence"/>
</dbReference>
<dbReference type="InterPro" id="IPR019372">
    <property type="entry name" value="LHFPL"/>
</dbReference>
<evidence type="ECO:0000313" key="6">
    <source>
        <dbReference type="Proteomes" id="UP000677054"/>
    </source>
</evidence>
<comment type="subcellular location">
    <subcellularLocation>
        <location evidence="1">Membrane</location>
        <topology evidence="1">Multi-pass membrane protein</topology>
    </subcellularLocation>
</comment>
<keyword evidence="4" id="KW-0472">Membrane</keyword>
<dbReference type="PANTHER" id="PTHR12489">
    <property type="entry name" value="LIPOMA HMGIC FUSION PARTNER-LIKE PROTEIN"/>
    <property type="match status" value="1"/>
</dbReference>
<keyword evidence="3" id="KW-1133">Transmembrane helix</keyword>
<dbReference type="OrthoDB" id="5873721at2759"/>
<accession>A0A7R8X5F6</accession>
<gene>
    <name evidence="5" type="ORF">DSTB1V02_LOCUS1288</name>
</gene>
<protein>
    <submittedName>
        <fullName evidence="5">Uncharacterized protein</fullName>
    </submittedName>
</protein>
<reference evidence="5" key="1">
    <citation type="submission" date="2020-11" db="EMBL/GenBank/DDBJ databases">
        <authorList>
            <person name="Tran Van P."/>
        </authorList>
    </citation>
    <scope>NUCLEOTIDE SEQUENCE</scope>
</reference>
<name>A0A7R8X5F6_9CRUS</name>
<evidence type="ECO:0000256" key="1">
    <source>
        <dbReference type="ARBA" id="ARBA00004141"/>
    </source>
</evidence>
<dbReference type="GO" id="GO:0016020">
    <property type="term" value="C:membrane"/>
    <property type="evidence" value="ECO:0007669"/>
    <property type="project" value="UniProtKB-SubCell"/>
</dbReference>